<evidence type="ECO:0000256" key="1">
    <source>
        <dbReference type="SAM" id="Phobius"/>
    </source>
</evidence>
<reference evidence="2 3" key="1">
    <citation type="submission" date="2024-11" db="EMBL/GenBank/DDBJ databases">
        <title>A near-complete genome assembly of Cinchona calisaya.</title>
        <authorList>
            <person name="Lian D.C."/>
            <person name="Zhao X.W."/>
            <person name="Wei L."/>
        </authorList>
    </citation>
    <scope>NUCLEOTIDE SEQUENCE [LARGE SCALE GENOMIC DNA]</scope>
    <source>
        <tissue evidence="2">Nenye</tissue>
    </source>
</reference>
<keyword evidence="1" id="KW-0472">Membrane</keyword>
<keyword evidence="3" id="KW-1185">Reference proteome</keyword>
<name>A0ABD2Z2R5_9GENT</name>
<dbReference type="Proteomes" id="UP001630127">
    <property type="component" value="Unassembled WGS sequence"/>
</dbReference>
<keyword evidence="1" id="KW-0812">Transmembrane</keyword>
<organism evidence="2 3">
    <name type="scientific">Cinchona calisaya</name>
    <dbReference type="NCBI Taxonomy" id="153742"/>
    <lineage>
        <taxon>Eukaryota</taxon>
        <taxon>Viridiplantae</taxon>
        <taxon>Streptophyta</taxon>
        <taxon>Embryophyta</taxon>
        <taxon>Tracheophyta</taxon>
        <taxon>Spermatophyta</taxon>
        <taxon>Magnoliopsida</taxon>
        <taxon>eudicotyledons</taxon>
        <taxon>Gunneridae</taxon>
        <taxon>Pentapetalae</taxon>
        <taxon>asterids</taxon>
        <taxon>lamiids</taxon>
        <taxon>Gentianales</taxon>
        <taxon>Rubiaceae</taxon>
        <taxon>Cinchonoideae</taxon>
        <taxon>Cinchoneae</taxon>
        <taxon>Cinchona</taxon>
    </lineage>
</organism>
<dbReference type="PANTHER" id="PTHR33919:SF11">
    <property type="entry name" value="EXPRESSED PROTEIN"/>
    <property type="match status" value="1"/>
</dbReference>
<proteinExistence type="predicted"/>
<dbReference type="EMBL" id="JBJUIK010000011">
    <property type="protein sequence ID" value="KAL3512043.1"/>
    <property type="molecule type" value="Genomic_DNA"/>
</dbReference>
<sequence>MALRSSWSNSTFQTQLKSFLSRLRTIGSRNSNFATSSRPKMKPYSPTADIHVQEPNIKIWPLRGEFVPVYVALGLIVASMSFGLHTALHHLKRNPNVYVKKSRRETVPEVVEPEKVVEEVHDFINKSFFRRVAHVQDFDRQDVMPNPITGDVYAWKPRLRAETLKDVGVEPPKDNVRPDRQRP</sequence>
<gene>
    <name evidence="2" type="ORF">ACH5RR_024760</name>
</gene>
<keyword evidence="1" id="KW-1133">Transmembrane helix</keyword>
<accession>A0ABD2Z2R5</accession>
<comment type="caution">
    <text evidence="2">The sequence shown here is derived from an EMBL/GenBank/DDBJ whole genome shotgun (WGS) entry which is preliminary data.</text>
</comment>
<protein>
    <submittedName>
        <fullName evidence="2">Uncharacterized protein</fullName>
    </submittedName>
</protein>
<dbReference type="AlphaFoldDB" id="A0ABD2Z2R5"/>
<evidence type="ECO:0000313" key="3">
    <source>
        <dbReference type="Proteomes" id="UP001630127"/>
    </source>
</evidence>
<dbReference type="PANTHER" id="PTHR33919">
    <property type="entry name" value="OS09G0127700 PROTEIN"/>
    <property type="match status" value="1"/>
</dbReference>
<evidence type="ECO:0000313" key="2">
    <source>
        <dbReference type="EMBL" id="KAL3512043.1"/>
    </source>
</evidence>
<feature type="transmembrane region" description="Helical" evidence="1">
    <location>
        <begin position="69"/>
        <end position="91"/>
    </location>
</feature>